<sequence>MARFQISSTELGICSLGACITTTTEPTMHDTQPRTPSFSSRSLSTKCANTELTIMLNAPRGVTSIAGAKT</sequence>
<organism evidence="1">
    <name type="scientific">Arundo donax</name>
    <name type="common">Giant reed</name>
    <name type="synonym">Donax arundinaceus</name>
    <dbReference type="NCBI Taxonomy" id="35708"/>
    <lineage>
        <taxon>Eukaryota</taxon>
        <taxon>Viridiplantae</taxon>
        <taxon>Streptophyta</taxon>
        <taxon>Embryophyta</taxon>
        <taxon>Tracheophyta</taxon>
        <taxon>Spermatophyta</taxon>
        <taxon>Magnoliopsida</taxon>
        <taxon>Liliopsida</taxon>
        <taxon>Poales</taxon>
        <taxon>Poaceae</taxon>
        <taxon>PACMAD clade</taxon>
        <taxon>Arundinoideae</taxon>
        <taxon>Arundineae</taxon>
        <taxon>Arundo</taxon>
    </lineage>
</organism>
<name>A0A0A9EDN0_ARUDO</name>
<reference evidence="1" key="1">
    <citation type="submission" date="2014-09" db="EMBL/GenBank/DDBJ databases">
        <authorList>
            <person name="Magalhaes I.L.F."/>
            <person name="Oliveira U."/>
            <person name="Santos F.R."/>
            <person name="Vidigal T.H.D.A."/>
            <person name="Brescovit A.D."/>
            <person name="Santos A.J."/>
        </authorList>
    </citation>
    <scope>NUCLEOTIDE SEQUENCE</scope>
    <source>
        <tissue evidence="1">Shoot tissue taken approximately 20 cm above the soil surface</tissue>
    </source>
</reference>
<evidence type="ECO:0000313" key="1">
    <source>
        <dbReference type="EMBL" id="JAD98899.1"/>
    </source>
</evidence>
<reference evidence="1" key="2">
    <citation type="journal article" date="2015" name="Data Brief">
        <title>Shoot transcriptome of the giant reed, Arundo donax.</title>
        <authorList>
            <person name="Barrero R.A."/>
            <person name="Guerrero F.D."/>
            <person name="Moolhuijzen P."/>
            <person name="Goolsby J.A."/>
            <person name="Tidwell J."/>
            <person name="Bellgard S.E."/>
            <person name="Bellgard M.I."/>
        </authorList>
    </citation>
    <scope>NUCLEOTIDE SEQUENCE</scope>
    <source>
        <tissue evidence="1">Shoot tissue taken approximately 20 cm above the soil surface</tissue>
    </source>
</reference>
<accession>A0A0A9EDN0</accession>
<dbReference type="EMBL" id="GBRH01198996">
    <property type="protein sequence ID" value="JAD98899.1"/>
    <property type="molecule type" value="Transcribed_RNA"/>
</dbReference>
<dbReference type="AlphaFoldDB" id="A0A0A9EDN0"/>
<protein>
    <submittedName>
        <fullName evidence="1">Uncharacterized protein</fullName>
    </submittedName>
</protein>
<proteinExistence type="predicted"/>